<protein>
    <submittedName>
        <fullName evidence="1">Uncharacterized protein</fullName>
    </submittedName>
</protein>
<name>A0A4C1U2R4_EUMVA</name>
<comment type="caution">
    <text evidence="1">The sequence shown here is derived from an EMBL/GenBank/DDBJ whole genome shotgun (WGS) entry which is preliminary data.</text>
</comment>
<proteinExistence type="predicted"/>
<accession>A0A4C1U2R4</accession>
<gene>
    <name evidence="1" type="ORF">EVAR_93716_1</name>
</gene>
<sequence length="92" mass="10343">MISRLFISTESCTKRRSLNSITVEYRRRSLKVQVIDRRLVLGGPRRRKRKRRWAGRAAPATPLLPPAGRLINALTSTQGRSRCNTGGALLSN</sequence>
<organism evidence="1 2">
    <name type="scientific">Eumeta variegata</name>
    <name type="common">Bagworm moth</name>
    <name type="synonym">Eumeta japonica</name>
    <dbReference type="NCBI Taxonomy" id="151549"/>
    <lineage>
        <taxon>Eukaryota</taxon>
        <taxon>Metazoa</taxon>
        <taxon>Ecdysozoa</taxon>
        <taxon>Arthropoda</taxon>
        <taxon>Hexapoda</taxon>
        <taxon>Insecta</taxon>
        <taxon>Pterygota</taxon>
        <taxon>Neoptera</taxon>
        <taxon>Endopterygota</taxon>
        <taxon>Lepidoptera</taxon>
        <taxon>Glossata</taxon>
        <taxon>Ditrysia</taxon>
        <taxon>Tineoidea</taxon>
        <taxon>Psychidae</taxon>
        <taxon>Oiketicinae</taxon>
        <taxon>Eumeta</taxon>
    </lineage>
</organism>
<keyword evidence="2" id="KW-1185">Reference proteome</keyword>
<evidence type="ECO:0000313" key="2">
    <source>
        <dbReference type="Proteomes" id="UP000299102"/>
    </source>
</evidence>
<dbReference type="EMBL" id="BGZK01000120">
    <property type="protein sequence ID" value="GBP20602.1"/>
    <property type="molecule type" value="Genomic_DNA"/>
</dbReference>
<reference evidence="1 2" key="1">
    <citation type="journal article" date="2019" name="Commun. Biol.">
        <title>The bagworm genome reveals a unique fibroin gene that provides high tensile strength.</title>
        <authorList>
            <person name="Kono N."/>
            <person name="Nakamura H."/>
            <person name="Ohtoshi R."/>
            <person name="Tomita M."/>
            <person name="Numata K."/>
            <person name="Arakawa K."/>
        </authorList>
    </citation>
    <scope>NUCLEOTIDE SEQUENCE [LARGE SCALE GENOMIC DNA]</scope>
</reference>
<evidence type="ECO:0000313" key="1">
    <source>
        <dbReference type="EMBL" id="GBP20602.1"/>
    </source>
</evidence>
<dbReference type="Proteomes" id="UP000299102">
    <property type="component" value="Unassembled WGS sequence"/>
</dbReference>
<dbReference type="AlphaFoldDB" id="A0A4C1U2R4"/>